<dbReference type="EC" id="2.7.13.3" evidence="3"/>
<evidence type="ECO:0000256" key="5">
    <source>
        <dbReference type="ARBA" id="ARBA00022553"/>
    </source>
</evidence>
<keyword evidence="10" id="KW-0067">ATP-binding</keyword>
<dbReference type="SUPFAM" id="SSF158472">
    <property type="entry name" value="HAMP domain-like"/>
    <property type="match status" value="1"/>
</dbReference>
<comment type="catalytic activity">
    <reaction evidence="1">
        <text>ATP + protein L-histidine = ADP + protein N-phospho-L-histidine.</text>
        <dbReference type="EC" id="2.7.13.3"/>
    </reaction>
</comment>
<keyword evidence="7 14" id="KW-0812">Transmembrane</keyword>
<dbReference type="SMART" id="SM01049">
    <property type="entry name" value="Cache_2"/>
    <property type="match status" value="2"/>
</dbReference>
<evidence type="ECO:0000256" key="13">
    <source>
        <dbReference type="ARBA" id="ARBA00023136"/>
    </source>
</evidence>
<dbReference type="Gene3D" id="3.30.450.20">
    <property type="entry name" value="PAS domain"/>
    <property type="match status" value="2"/>
</dbReference>
<evidence type="ECO:0000256" key="4">
    <source>
        <dbReference type="ARBA" id="ARBA00022475"/>
    </source>
</evidence>
<dbReference type="Pfam" id="PF00672">
    <property type="entry name" value="HAMP"/>
    <property type="match status" value="1"/>
</dbReference>
<comment type="caution">
    <text evidence="16">The sequence shown here is derived from an EMBL/GenBank/DDBJ whole genome shotgun (WGS) entry which is preliminary data.</text>
</comment>
<evidence type="ECO:0000256" key="6">
    <source>
        <dbReference type="ARBA" id="ARBA00022679"/>
    </source>
</evidence>
<dbReference type="PANTHER" id="PTHR45528:SF1">
    <property type="entry name" value="SENSOR HISTIDINE KINASE CPXA"/>
    <property type="match status" value="1"/>
</dbReference>
<organism evidence="16 17">
    <name type="scientific">Marinicella sediminis</name>
    <dbReference type="NCBI Taxonomy" id="1792834"/>
    <lineage>
        <taxon>Bacteria</taxon>
        <taxon>Pseudomonadati</taxon>
        <taxon>Pseudomonadota</taxon>
        <taxon>Gammaproteobacteria</taxon>
        <taxon>Lysobacterales</taxon>
        <taxon>Marinicellaceae</taxon>
        <taxon>Marinicella</taxon>
    </lineage>
</organism>
<dbReference type="InterPro" id="IPR050398">
    <property type="entry name" value="HssS/ArlS-like"/>
</dbReference>
<proteinExistence type="predicted"/>
<protein>
    <recommendedName>
        <fullName evidence="3">histidine kinase</fullName>
        <ecNumber evidence="3">2.7.13.3</ecNumber>
    </recommendedName>
</protein>
<evidence type="ECO:0000256" key="1">
    <source>
        <dbReference type="ARBA" id="ARBA00000085"/>
    </source>
</evidence>
<evidence type="ECO:0000256" key="11">
    <source>
        <dbReference type="ARBA" id="ARBA00022989"/>
    </source>
</evidence>
<keyword evidence="11 14" id="KW-1133">Transmembrane helix</keyword>
<keyword evidence="9" id="KW-0418">Kinase</keyword>
<dbReference type="PROSITE" id="PS50885">
    <property type="entry name" value="HAMP"/>
    <property type="match status" value="1"/>
</dbReference>
<dbReference type="InterPro" id="IPR004010">
    <property type="entry name" value="Double_Cache_2"/>
</dbReference>
<accession>A0ABV7J4U0</accession>
<evidence type="ECO:0000256" key="3">
    <source>
        <dbReference type="ARBA" id="ARBA00012438"/>
    </source>
</evidence>
<dbReference type="SMART" id="SM00304">
    <property type="entry name" value="HAMP"/>
    <property type="match status" value="1"/>
</dbReference>
<keyword evidence="8" id="KW-0547">Nucleotide-binding</keyword>
<gene>
    <name evidence="16" type="ORF">ACFODZ_01670</name>
</gene>
<dbReference type="Pfam" id="PF08269">
    <property type="entry name" value="dCache_2"/>
    <property type="match status" value="1"/>
</dbReference>
<reference evidence="17" key="1">
    <citation type="journal article" date="2019" name="Int. J. Syst. Evol. Microbiol.">
        <title>The Global Catalogue of Microorganisms (GCM) 10K type strain sequencing project: providing services to taxonomists for standard genome sequencing and annotation.</title>
        <authorList>
            <consortium name="The Broad Institute Genomics Platform"/>
            <consortium name="The Broad Institute Genome Sequencing Center for Infectious Disease"/>
            <person name="Wu L."/>
            <person name="Ma J."/>
        </authorList>
    </citation>
    <scope>NUCLEOTIDE SEQUENCE [LARGE SCALE GENOMIC DNA]</scope>
    <source>
        <strain evidence="17">KCTC 42953</strain>
    </source>
</reference>
<evidence type="ECO:0000313" key="16">
    <source>
        <dbReference type="EMBL" id="MFC3192939.1"/>
    </source>
</evidence>
<evidence type="ECO:0000256" key="10">
    <source>
        <dbReference type="ARBA" id="ARBA00022840"/>
    </source>
</evidence>
<dbReference type="EMBL" id="JBHRTS010000001">
    <property type="protein sequence ID" value="MFC3192939.1"/>
    <property type="molecule type" value="Genomic_DNA"/>
</dbReference>
<evidence type="ECO:0000256" key="12">
    <source>
        <dbReference type="ARBA" id="ARBA00023012"/>
    </source>
</evidence>
<dbReference type="InterPro" id="IPR033480">
    <property type="entry name" value="sCache_2"/>
</dbReference>
<dbReference type="Proteomes" id="UP001595533">
    <property type="component" value="Unassembled WGS sequence"/>
</dbReference>
<evidence type="ECO:0000259" key="15">
    <source>
        <dbReference type="PROSITE" id="PS50885"/>
    </source>
</evidence>
<name>A0ABV7J4U0_9GAMM</name>
<dbReference type="Gene3D" id="6.10.340.10">
    <property type="match status" value="1"/>
</dbReference>
<dbReference type="InterPro" id="IPR003660">
    <property type="entry name" value="HAMP_dom"/>
</dbReference>
<evidence type="ECO:0000256" key="14">
    <source>
        <dbReference type="SAM" id="Phobius"/>
    </source>
</evidence>
<feature type="domain" description="HAMP" evidence="15">
    <location>
        <begin position="395"/>
        <end position="449"/>
    </location>
</feature>
<dbReference type="PANTHER" id="PTHR45528">
    <property type="entry name" value="SENSOR HISTIDINE KINASE CPXA"/>
    <property type="match status" value="1"/>
</dbReference>
<dbReference type="RefSeq" id="WP_077409603.1">
    <property type="nucleotide sequence ID" value="NZ_JBHRTS010000001.1"/>
</dbReference>
<dbReference type="CDD" id="cd06225">
    <property type="entry name" value="HAMP"/>
    <property type="match status" value="1"/>
</dbReference>
<keyword evidence="17" id="KW-1185">Reference proteome</keyword>
<keyword evidence="4" id="KW-1003">Cell membrane</keyword>
<sequence length="454" mass="51895">MRIRTKNTLFTSFFLVLVVLVITLFSVSNIRKQGDQRIKNFRAEELEKVKSHLKDLVDVAYETIDQNHRNLSDLEYLSGYYREKLDNILNAGESIIDKYQRLHSQGQISLTQAKTLARNEIKDLRFDGGTGYIWINDTAKPYPTMVMHPTVPDLDGQELKDPRFNNAQGINKNLFVAFVEVTEGGRDGYVDYLWPKPTDKGLTEDVPKLSYVRRYEDWDWILGTGIYIDDAEEDIRQLIKDSVKAMRYADGTGYFWINDNSKPFPRMVMHPTVPELDGEVLDDPKFNNAQGVDKNLFVAFNEVTEEQSEGFVDYLWPKPTPNGLTERTEKMSFVRLHEPTGWIIGSGAYIDNIDAAVADKQEEINQQIQDLMINNLLVSSIFIVLAVIASFVFSDRMAKPIRNLTAVANEISHGKNLAQPINEISRNDEIGELAKSIDRLKASVKIMIERMKKS</sequence>
<evidence type="ECO:0000256" key="2">
    <source>
        <dbReference type="ARBA" id="ARBA00004651"/>
    </source>
</evidence>
<keyword evidence="12" id="KW-0902">Two-component regulatory system</keyword>
<comment type="subcellular location">
    <subcellularLocation>
        <location evidence="2">Cell membrane</location>
        <topology evidence="2">Multi-pass membrane protein</topology>
    </subcellularLocation>
</comment>
<keyword evidence="5" id="KW-0597">Phosphoprotein</keyword>
<evidence type="ECO:0000313" key="17">
    <source>
        <dbReference type="Proteomes" id="UP001595533"/>
    </source>
</evidence>
<keyword evidence="13 14" id="KW-0472">Membrane</keyword>
<keyword evidence="6" id="KW-0808">Transferase</keyword>
<evidence type="ECO:0000256" key="8">
    <source>
        <dbReference type="ARBA" id="ARBA00022741"/>
    </source>
</evidence>
<evidence type="ECO:0000256" key="9">
    <source>
        <dbReference type="ARBA" id="ARBA00022777"/>
    </source>
</evidence>
<feature type="transmembrane region" description="Helical" evidence="14">
    <location>
        <begin position="371"/>
        <end position="393"/>
    </location>
</feature>
<evidence type="ECO:0000256" key="7">
    <source>
        <dbReference type="ARBA" id="ARBA00022692"/>
    </source>
</evidence>